<feature type="compositionally biased region" description="Low complexity" evidence="1">
    <location>
        <begin position="227"/>
        <end position="248"/>
    </location>
</feature>
<feature type="compositionally biased region" description="Low complexity" evidence="1">
    <location>
        <begin position="108"/>
        <end position="117"/>
    </location>
</feature>
<protein>
    <submittedName>
        <fullName evidence="2">Uncharacterized protein</fullName>
    </submittedName>
</protein>
<evidence type="ECO:0000256" key="1">
    <source>
        <dbReference type="SAM" id="MobiDB-lite"/>
    </source>
</evidence>
<dbReference type="AlphaFoldDB" id="A0A8H5CFD6"/>
<feature type="compositionally biased region" description="Low complexity" evidence="1">
    <location>
        <begin position="173"/>
        <end position="187"/>
    </location>
</feature>
<evidence type="ECO:0000313" key="3">
    <source>
        <dbReference type="Proteomes" id="UP000559256"/>
    </source>
</evidence>
<keyword evidence="3" id="KW-1185">Reference proteome</keyword>
<comment type="caution">
    <text evidence="2">The sequence shown here is derived from an EMBL/GenBank/DDBJ whole genome shotgun (WGS) entry which is preliminary data.</text>
</comment>
<feature type="compositionally biased region" description="Polar residues" evidence="1">
    <location>
        <begin position="91"/>
        <end position="104"/>
    </location>
</feature>
<accession>A0A8H5CFD6</accession>
<feature type="compositionally biased region" description="Basic and acidic residues" evidence="1">
    <location>
        <begin position="23"/>
        <end position="42"/>
    </location>
</feature>
<organism evidence="2 3">
    <name type="scientific">Tetrapyrgos nigripes</name>
    <dbReference type="NCBI Taxonomy" id="182062"/>
    <lineage>
        <taxon>Eukaryota</taxon>
        <taxon>Fungi</taxon>
        <taxon>Dikarya</taxon>
        <taxon>Basidiomycota</taxon>
        <taxon>Agaricomycotina</taxon>
        <taxon>Agaricomycetes</taxon>
        <taxon>Agaricomycetidae</taxon>
        <taxon>Agaricales</taxon>
        <taxon>Marasmiineae</taxon>
        <taxon>Marasmiaceae</taxon>
        <taxon>Tetrapyrgos</taxon>
    </lineage>
</organism>
<dbReference type="EMBL" id="JAACJM010000173">
    <property type="protein sequence ID" value="KAF5340802.1"/>
    <property type="molecule type" value="Genomic_DNA"/>
</dbReference>
<proteinExistence type="predicted"/>
<name>A0A8H5CFD6_9AGAR</name>
<feature type="region of interest" description="Disordered" evidence="1">
    <location>
        <begin position="1"/>
        <end position="72"/>
    </location>
</feature>
<evidence type="ECO:0000313" key="2">
    <source>
        <dbReference type="EMBL" id="KAF5340802.1"/>
    </source>
</evidence>
<feature type="compositionally biased region" description="Polar residues" evidence="1">
    <location>
        <begin position="188"/>
        <end position="208"/>
    </location>
</feature>
<dbReference type="Proteomes" id="UP000559256">
    <property type="component" value="Unassembled WGS sequence"/>
</dbReference>
<feature type="compositionally biased region" description="Polar residues" evidence="1">
    <location>
        <begin position="127"/>
        <end position="138"/>
    </location>
</feature>
<sequence length="337" mass="36254">MSVARKFFRGPSQSQARGDDEESHITVRESDTKPSPTKRDYRTIFTGRSRKKSVLSTSAGQDDAQEGLSHMMTRPRSLFNEQAIALPLQPRASTSNPSLPSLAQPTPAAHLASSKSSKLAKARVKAGTQTDYTHSPTRPSMDLGDLFVKPKNPIQCEPLCKNPASPYSDHNLSRYSSSSSDTVTPTSMGNTRSLTTLAVRTPAGNNVPSVPPNLPDSCTVPHLSPDGSPSGRNTGSSSSSSSTPMLTKSKSRLIMPSPTLSAFASTPIPDAEMGTSASELQHALHKRDTQINTMLSIIYKQIKELEARILSTETKVAGLERLLGEIGRDQGRDINLT</sequence>
<feature type="region of interest" description="Disordered" evidence="1">
    <location>
        <begin position="87"/>
        <end position="248"/>
    </location>
</feature>
<gene>
    <name evidence="2" type="ORF">D9758_017640</name>
</gene>
<reference evidence="2 3" key="1">
    <citation type="journal article" date="2020" name="ISME J.">
        <title>Uncovering the hidden diversity of litter-decomposition mechanisms in mushroom-forming fungi.</title>
        <authorList>
            <person name="Floudas D."/>
            <person name="Bentzer J."/>
            <person name="Ahren D."/>
            <person name="Johansson T."/>
            <person name="Persson P."/>
            <person name="Tunlid A."/>
        </authorList>
    </citation>
    <scope>NUCLEOTIDE SEQUENCE [LARGE SCALE GENOMIC DNA]</scope>
    <source>
        <strain evidence="2 3">CBS 291.85</strain>
    </source>
</reference>